<dbReference type="GO" id="GO:0005929">
    <property type="term" value="C:cilium"/>
    <property type="evidence" value="ECO:0007669"/>
    <property type="project" value="TreeGrafter"/>
</dbReference>
<dbReference type="InterPro" id="IPR013783">
    <property type="entry name" value="Ig-like_fold"/>
</dbReference>
<accession>A0A1Y1V204</accession>
<evidence type="ECO:0008006" key="5">
    <source>
        <dbReference type="Google" id="ProtNLM"/>
    </source>
</evidence>
<reference evidence="3 4" key="2">
    <citation type="submission" date="2016-08" db="EMBL/GenBank/DDBJ databases">
        <title>Pervasive Adenine N6-methylation of Active Genes in Fungi.</title>
        <authorList>
            <consortium name="DOE Joint Genome Institute"/>
            <person name="Mondo S.J."/>
            <person name="Dannebaum R.O."/>
            <person name="Kuo R.C."/>
            <person name="Labutti K."/>
            <person name="Haridas S."/>
            <person name="Kuo A."/>
            <person name="Salamov A."/>
            <person name="Ahrendt S.R."/>
            <person name="Lipzen A."/>
            <person name="Sullivan W."/>
            <person name="Andreopoulos W.B."/>
            <person name="Clum A."/>
            <person name="Lindquist E."/>
            <person name="Daum C."/>
            <person name="Ramamoorthy G.K."/>
            <person name="Gryganskyi A."/>
            <person name="Culley D."/>
            <person name="Magnuson J.K."/>
            <person name="James T.Y."/>
            <person name="O'Malley M.A."/>
            <person name="Stajich J.E."/>
            <person name="Spatafora J.W."/>
            <person name="Visel A."/>
            <person name="Grigoriev I.V."/>
        </authorList>
    </citation>
    <scope>NUCLEOTIDE SEQUENCE [LARGE SCALE GENOMIC DNA]</scope>
    <source>
        <strain evidence="4">finn</strain>
    </source>
</reference>
<dbReference type="GO" id="GO:0005737">
    <property type="term" value="C:cytoplasm"/>
    <property type="evidence" value="ECO:0007669"/>
    <property type="project" value="TreeGrafter"/>
</dbReference>
<dbReference type="GO" id="GO:0015631">
    <property type="term" value="F:tubulin binding"/>
    <property type="evidence" value="ECO:0007669"/>
    <property type="project" value="TreeGrafter"/>
</dbReference>
<dbReference type="PANTHER" id="PTHR46348">
    <property type="entry name" value="DELETED IN LUNG AND ESOPHAGEAL CANCER PROTEIN 1"/>
    <property type="match status" value="1"/>
</dbReference>
<keyword evidence="4" id="KW-1185">Reference proteome</keyword>
<keyword evidence="1" id="KW-0175">Coiled coil</keyword>
<dbReference type="STRING" id="1754191.A0A1Y1V204"/>
<dbReference type="InterPro" id="IPR033304">
    <property type="entry name" value="DLEC1"/>
</dbReference>
<dbReference type="PANTHER" id="PTHR46348:SF1">
    <property type="entry name" value="DELETED IN LUNG AND ESOPHAGEAL CANCER PROTEIN 1"/>
    <property type="match status" value="1"/>
</dbReference>
<protein>
    <recommendedName>
        <fullName evidence="5">MSP domain-containing protein</fullName>
    </recommendedName>
</protein>
<comment type="caution">
    <text evidence="3">The sequence shown here is derived from an EMBL/GenBank/DDBJ whole genome shotgun (WGS) entry which is preliminary data.</text>
</comment>
<dbReference type="Proteomes" id="UP000193719">
    <property type="component" value="Unassembled WGS sequence"/>
</dbReference>
<feature type="region of interest" description="Disordered" evidence="2">
    <location>
        <begin position="1313"/>
        <end position="1333"/>
    </location>
</feature>
<organism evidence="3 4">
    <name type="scientific">Piromyces finnis</name>
    <dbReference type="NCBI Taxonomy" id="1754191"/>
    <lineage>
        <taxon>Eukaryota</taxon>
        <taxon>Fungi</taxon>
        <taxon>Fungi incertae sedis</taxon>
        <taxon>Chytridiomycota</taxon>
        <taxon>Chytridiomycota incertae sedis</taxon>
        <taxon>Neocallimastigomycetes</taxon>
        <taxon>Neocallimastigales</taxon>
        <taxon>Neocallimastigaceae</taxon>
        <taxon>Piromyces</taxon>
    </lineage>
</organism>
<evidence type="ECO:0000313" key="3">
    <source>
        <dbReference type="EMBL" id="ORX44218.1"/>
    </source>
</evidence>
<gene>
    <name evidence="3" type="ORF">BCR36DRAFT_586341</name>
</gene>
<sequence length="1636" mass="188919">MKSPSNQDNCFTYFNVSSNIDINTIEKEYEDKINDITTTSENKLKDIINTKDFINSSWDSLKTLNIKNTINIINYYGPIYQNLSWPTEYIVPEFDNNILKRNNLICWSNNQINDMINSNISKFSNSLKPNADNDYNEDSFHNIYEVEQIVNNNFEEKINYIKSKGKNNSISKKYINKNKSLLKSESKYSNKMTLSNTLSTTLSTYKSTYNKIGLVAYPSKICFDNFEPYKSYSAIIIIKNVTYETQRIQVTFESEENEKFFRIYKIYSPGENGLISPGLSAHFKIVFNPLSLKAHYATVNVSSSFGDKLLINVLAKIKEPIIDIPPVLNCNPCIVNSASTTDIIIKNSGGKGKFIIIDWDDSRSCETFHDIKLNNNYKNYIYKKGSFKIVPGYCEIKENEKIHLKVYYKPKYKLDFKKNNKALSYIEDLRICLAWDNCEKQEITIKGIVQEPCIAIESNDELIEKKSYLDINTNKEIIYSNVMDFDTCNINSEIIKIVKLKNMTDVMLPVIWNIIDTPINSMNVNNLPTKNNIYDEYSDILNNNIKTKNLIEEKSKKDNKVNTQNYNIGKKVLKIFPQEVIFKPQEIIEFKFKFKPKNYKHYDIIAQLLYNKHLNLIEDNLNDNEIICIRCKGKAEPVKTEVIPPIINIPRTLSVDENYVKEVSIYNSGKAAISYTSTLNNESIEIVSMKLSNSNGIIEAGSSVKLYLSIKGSFPGKFKGNIMIYFNNYKSNKVIVNINGEINYKLGSFIFDKKIIDFGIIQLGSCAKECLFFTNNSNSRINWKINLYTKNKEKCDYLALFEPKNGLLESKKSIKIDIVFIPLWYQLFRGEIVCELINEKYAYSEDVIQNNEFVLSPQKFLSHSIRLQANVLTPKVLLLNNNRRENCTCYLNIEKELFVTLKNITLLPTHYKILPVNNNNIDIKFEKDEGVIKGDDEINIKMYVKGRNIGNFDDIVINAIIDGMVENNGKLSLNFNLDIKGLDVNIEIYNSIEDFENKIIDQNNCLNYGNNCKLFTSYTKYIRIINTFQVESKFEISLDKYNINYEAIDDNDNKSNSKGLILKPKNDKKMYFYSENGQRYIKEKISKKENIKNINKIIFDKYDVGFKIAPRTGILKPYDVVTIEVTAYNNISGIYNDMLTIKVSNGIEKTIPVTMEVKGVPLTYINLLSPRENDSDIKELFFSTRLISSSNVDFNKDDYLNISNNNNKVTKTICILNESPKNITLSWEFLISKTNINESKEFKSIINKNNELINMSLELLQKVTTISSEVLEVKQILEGDKNSNSNLLCNNDNLLIESVNSLYDCNQTSFTENNNNNNNNYSNSSSSSSNNISNNSEEIVNSITLKSNEINKSNNYNNSEEIDSISSRNISILTLDFTGTNSFKLKENEDENKKEIESEIDIIKKKEAEMMNAFLKKYQNNTYDIFDIKPKIATIKSNEKMTFKVSMKNTAEGIYDGLLYSRLTYENDSKINEKEQFNHDDIRDIINDVSITKLHLFGIITVPRLKFENNLDYYHINLKYSNKDEMKTFNIINPSENVYIFKMMPSNDNIILGYTNNIFVDDIINNSTNSYYDQKRNIIVNNNIIIQLRAYETKLITVKLKKDISIETYNSLKELDLKIRIDFINGVYQIIPISIL</sequence>
<proteinExistence type="predicted"/>
<dbReference type="Gene3D" id="2.60.40.10">
    <property type="entry name" value="Immunoglobulins"/>
    <property type="match status" value="3"/>
</dbReference>
<dbReference type="Pfam" id="PF24771">
    <property type="entry name" value="Ig_CFAP74_1st"/>
    <property type="match status" value="1"/>
</dbReference>
<dbReference type="OrthoDB" id="2115465at2759"/>
<dbReference type="EMBL" id="MCFH01000047">
    <property type="protein sequence ID" value="ORX44218.1"/>
    <property type="molecule type" value="Genomic_DNA"/>
</dbReference>
<name>A0A1Y1V204_9FUNG</name>
<evidence type="ECO:0000256" key="1">
    <source>
        <dbReference type="SAM" id="Coils"/>
    </source>
</evidence>
<evidence type="ECO:0000313" key="4">
    <source>
        <dbReference type="Proteomes" id="UP000193719"/>
    </source>
</evidence>
<evidence type="ECO:0000256" key="2">
    <source>
        <dbReference type="SAM" id="MobiDB-lite"/>
    </source>
</evidence>
<feature type="coiled-coil region" evidence="1">
    <location>
        <begin position="1386"/>
        <end position="1413"/>
    </location>
</feature>
<reference evidence="3 4" key="1">
    <citation type="submission" date="2016-08" db="EMBL/GenBank/DDBJ databases">
        <title>Genomes of anaerobic fungi encode conserved fungal cellulosomes for biomass hydrolysis.</title>
        <authorList>
            <consortium name="DOE Joint Genome Institute"/>
            <person name="Haitjema C.H."/>
            <person name="Gilmore S.P."/>
            <person name="Henske J.K."/>
            <person name="Solomon K.V."/>
            <person name="De Groot R."/>
            <person name="Kuo A."/>
            <person name="Mondo S.J."/>
            <person name="Salamov A.A."/>
            <person name="Labutti K."/>
            <person name="Zhao Z."/>
            <person name="Chiniquy J."/>
            <person name="Barry K."/>
            <person name="Brewer H.M."/>
            <person name="Purvine S.O."/>
            <person name="Wright A.T."/>
            <person name="Boxma B."/>
            <person name="Van Alen T."/>
            <person name="Hackstein J.H."/>
            <person name="Baker S.E."/>
            <person name="Grigoriev I.V."/>
            <person name="O'Malley M.A."/>
        </authorList>
    </citation>
    <scope>NUCLEOTIDE SEQUENCE [LARGE SCALE GENOMIC DNA]</scope>
    <source>
        <strain evidence="4">finn</strain>
    </source>
</reference>